<sequence length="854" mass="93427">MTPPKGLSAEEVKKLQVTHGPNEITQQSTHSPLSMLLGQFKSPLVVILLAATGISLAVGDWLEGSLIFAIVFLNAFLGFVQEYKAETALAALKKITVTIVRVVRDGQQQEIDSKYLVPGDIIVLEEGNKVPADALLLQGLHLEVDESALTGESFPVEKNATDREKQRIFLGTTVTKGRATAQITATGPQTKFGLIAAKLSAIEKEETPLEKKLTHVAKLLGLGAFVSAIFIFTIGLIQGVALVHLLLTAISLAVAAVPEGLPAVITITLAMGTQRMAKKKAILRKLTAIESLGGITIIATDKTGTLTKNEMRVTRVWSDNSTYHIHDTKLTRENQAIQTLVTAGGICNNASLAPIKDHGSFDVIGDKTEGALLLLSQHLGMPCDSQKKNGTLLEEYAFDPTRKTMSVVWKDENGTSVYAKGAPEAILERSTSLFTSKGVHELTEKEKRNIIAAFSDFAKEGLRVIATATKPMEWNKQERHIAESQLTFLGFVGISDPPRAEVASAIKTAEEAGIRTIMITGDNELTALAIARHIGLLKRGDEVITGTQFASLTREQKRAKMPVLRVFARTTPEQKLEIIQLLQSMGHVVAVTGDGVNDALALKQADVGIAMGITGTDVAKEAADMVVTDDNYATIVAAVEEGRIIYDNMKASIKYLIGSNIGEVLSLVVGAFLGWPFILLPIQILYINLITDGLPALALALNHHHHNIMKRSPRTETTLFTKYDFRWFAEVSSLTAIATLIAFFIGWRQGNVDLARTLAFIIIALAQQYIFLDIAAGEHTFLSRRVLKNRWVIIPAFFMLLQAALAHIPWFQRIFHMANPYVMPIVTAVAVCSIMLVVSEFRKRFVRHWYYHNP</sequence>
<dbReference type="FunFam" id="3.40.50.1000:FF:000083">
    <property type="entry name" value="Sodium/potassium-transporting ATPase subunit alpha"/>
    <property type="match status" value="1"/>
</dbReference>
<dbReference type="InterPro" id="IPR044492">
    <property type="entry name" value="P_typ_ATPase_HD_dom"/>
</dbReference>
<dbReference type="EMBL" id="MFJX01000061">
    <property type="protein sequence ID" value="OGG29575.1"/>
    <property type="molecule type" value="Genomic_DNA"/>
</dbReference>
<comment type="subcellular location">
    <subcellularLocation>
        <location evidence="1">Membrane</location>
        <topology evidence="1">Multi-pass membrane protein</topology>
    </subcellularLocation>
</comment>
<protein>
    <recommendedName>
        <fullName evidence="9">Cation-transporting P-type ATPase N-terminal domain-containing protein</fullName>
    </recommendedName>
</protein>
<keyword evidence="4" id="KW-0067">ATP-binding</keyword>
<dbReference type="SFLD" id="SFLDF00027">
    <property type="entry name" value="p-type_atpase"/>
    <property type="match status" value="1"/>
</dbReference>
<gene>
    <name evidence="10" type="ORF">A3A63_03135</name>
</gene>
<keyword evidence="6 8" id="KW-1133">Transmembrane helix</keyword>
<dbReference type="InterPro" id="IPR023214">
    <property type="entry name" value="HAD_sf"/>
</dbReference>
<dbReference type="Pfam" id="PF00690">
    <property type="entry name" value="Cation_ATPase_N"/>
    <property type="match status" value="1"/>
</dbReference>
<dbReference type="Pfam" id="PF00689">
    <property type="entry name" value="Cation_ATPase_C"/>
    <property type="match status" value="1"/>
</dbReference>
<feature type="domain" description="Cation-transporting P-type ATPase N-terminal" evidence="9">
    <location>
        <begin position="1"/>
        <end position="60"/>
    </location>
</feature>
<organism evidence="10 11">
    <name type="scientific">Candidatus Gottesmanbacteria bacterium RIFCSPLOWO2_01_FULL_46_9</name>
    <dbReference type="NCBI Taxonomy" id="1798394"/>
    <lineage>
        <taxon>Bacteria</taxon>
        <taxon>Candidatus Gottesmaniibacteriota</taxon>
    </lineage>
</organism>
<dbReference type="PROSITE" id="PS00154">
    <property type="entry name" value="ATPASE_E1_E2"/>
    <property type="match status" value="1"/>
</dbReference>
<dbReference type="Gene3D" id="1.20.1110.10">
    <property type="entry name" value="Calcium-transporting ATPase, transmembrane domain"/>
    <property type="match status" value="1"/>
</dbReference>
<keyword evidence="5" id="KW-1278">Translocase</keyword>
<dbReference type="GO" id="GO:0016020">
    <property type="term" value="C:membrane"/>
    <property type="evidence" value="ECO:0007669"/>
    <property type="project" value="UniProtKB-SubCell"/>
</dbReference>
<dbReference type="SFLD" id="SFLDG00002">
    <property type="entry name" value="C1.7:_P-type_atpase_like"/>
    <property type="match status" value="1"/>
</dbReference>
<dbReference type="InterPro" id="IPR023298">
    <property type="entry name" value="ATPase_P-typ_TM_dom_sf"/>
</dbReference>
<feature type="transmembrane region" description="Helical" evidence="8">
    <location>
        <begin position="754"/>
        <end position="772"/>
    </location>
</feature>
<dbReference type="GO" id="GO:0016887">
    <property type="term" value="F:ATP hydrolysis activity"/>
    <property type="evidence" value="ECO:0007669"/>
    <property type="project" value="InterPro"/>
</dbReference>
<dbReference type="SUPFAM" id="SSF81665">
    <property type="entry name" value="Calcium ATPase, transmembrane domain M"/>
    <property type="match status" value="1"/>
</dbReference>
<dbReference type="Gene3D" id="3.40.1110.10">
    <property type="entry name" value="Calcium-transporting ATPase, cytoplasmic domain N"/>
    <property type="match status" value="1"/>
</dbReference>
<comment type="caution">
    <text evidence="10">The sequence shown here is derived from an EMBL/GenBank/DDBJ whole genome shotgun (WGS) entry which is preliminary data.</text>
</comment>
<keyword evidence="7 8" id="KW-0472">Membrane</keyword>
<dbReference type="InterPro" id="IPR001757">
    <property type="entry name" value="P_typ_ATPase"/>
</dbReference>
<dbReference type="InterPro" id="IPR004014">
    <property type="entry name" value="ATPase_P-typ_cation-transptr_N"/>
</dbReference>
<feature type="transmembrane region" description="Helical" evidence="8">
    <location>
        <begin position="246"/>
        <end position="270"/>
    </location>
</feature>
<evidence type="ECO:0000259" key="9">
    <source>
        <dbReference type="SMART" id="SM00831"/>
    </source>
</evidence>
<feature type="transmembrane region" description="Helical" evidence="8">
    <location>
        <begin position="684"/>
        <end position="704"/>
    </location>
</feature>
<dbReference type="SFLD" id="SFLDS00003">
    <property type="entry name" value="Haloacid_Dehalogenase"/>
    <property type="match status" value="1"/>
</dbReference>
<dbReference type="InterPro" id="IPR059000">
    <property type="entry name" value="ATPase_P-type_domA"/>
</dbReference>
<evidence type="ECO:0000256" key="5">
    <source>
        <dbReference type="ARBA" id="ARBA00022967"/>
    </source>
</evidence>
<evidence type="ECO:0000256" key="8">
    <source>
        <dbReference type="SAM" id="Phobius"/>
    </source>
</evidence>
<dbReference type="Gene3D" id="3.40.50.1000">
    <property type="entry name" value="HAD superfamily/HAD-like"/>
    <property type="match status" value="1"/>
</dbReference>
<dbReference type="PRINTS" id="PR00119">
    <property type="entry name" value="CATATPASE"/>
</dbReference>
<evidence type="ECO:0000256" key="3">
    <source>
        <dbReference type="ARBA" id="ARBA00022741"/>
    </source>
</evidence>
<dbReference type="InterPro" id="IPR008250">
    <property type="entry name" value="ATPase_P-typ_transduc_dom_A_sf"/>
</dbReference>
<evidence type="ECO:0000256" key="6">
    <source>
        <dbReference type="ARBA" id="ARBA00022989"/>
    </source>
</evidence>
<keyword evidence="2 8" id="KW-0812">Transmembrane</keyword>
<feature type="transmembrane region" description="Helical" evidence="8">
    <location>
        <begin position="818"/>
        <end position="838"/>
    </location>
</feature>
<dbReference type="InterPro" id="IPR036412">
    <property type="entry name" value="HAD-like_sf"/>
</dbReference>
<feature type="transmembrane region" description="Helical" evidence="8">
    <location>
        <begin position="219"/>
        <end position="240"/>
    </location>
</feature>
<dbReference type="Proteomes" id="UP000176450">
    <property type="component" value="Unassembled WGS sequence"/>
</dbReference>
<dbReference type="InterPro" id="IPR018303">
    <property type="entry name" value="ATPase_P-typ_P_site"/>
</dbReference>
<dbReference type="Pfam" id="PF00122">
    <property type="entry name" value="E1-E2_ATPase"/>
    <property type="match status" value="1"/>
</dbReference>
<feature type="transmembrane region" description="Helical" evidence="8">
    <location>
        <begin position="655"/>
        <end position="678"/>
    </location>
</feature>
<dbReference type="SMART" id="SM00831">
    <property type="entry name" value="Cation_ATPase_N"/>
    <property type="match status" value="1"/>
</dbReference>
<name>A0A1F6AY04_9BACT</name>
<dbReference type="PRINTS" id="PR00120">
    <property type="entry name" value="HATPASE"/>
</dbReference>
<evidence type="ECO:0000256" key="1">
    <source>
        <dbReference type="ARBA" id="ARBA00004141"/>
    </source>
</evidence>
<evidence type="ECO:0000256" key="4">
    <source>
        <dbReference type="ARBA" id="ARBA00022840"/>
    </source>
</evidence>
<feature type="transmembrane region" description="Helical" evidence="8">
    <location>
        <begin position="725"/>
        <end position="748"/>
    </location>
</feature>
<dbReference type="Gene3D" id="2.70.150.10">
    <property type="entry name" value="Calcium-transporting ATPase, cytoplasmic transduction domain A"/>
    <property type="match status" value="1"/>
</dbReference>
<dbReference type="GO" id="GO:0005524">
    <property type="term" value="F:ATP binding"/>
    <property type="evidence" value="ECO:0007669"/>
    <property type="project" value="UniProtKB-KW"/>
</dbReference>
<reference evidence="10 11" key="1">
    <citation type="journal article" date="2016" name="Nat. Commun.">
        <title>Thousands of microbial genomes shed light on interconnected biogeochemical processes in an aquifer system.</title>
        <authorList>
            <person name="Anantharaman K."/>
            <person name="Brown C.T."/>
            <person name="Hug L.A."/>
            <person name="Sharon I."/>
            <person name="Castelle C.J."/>
            <person name="Probst A.J."/>
            <person name="Thomas B.C."/>
            <person name="Singh A."/>
            <person name="Wilkins M.J."/>
            <person name="Karaoz U."/>
            <person name="Brodie E.L."/>
            <person name="Williams K.H."/>
            <person name="Hubbard S.S."/>
            <person name="Banfield J.F."/>
        </authorList>
    </citation>
    <scope>NUCLEOTIDE SEQUENCE [LARGE SCALE GENOMIC DNA]</scope>
</reference>
<dbReference type="InterPro" id="IPR023299">
    <property type="entry name" value="ATPase_P-typ_cyto_dom_N"/>
</dbReference>
<dbReference type="AlphaFoldDB" id="A0A1F6AY04"/>
<accession>A0A1F6AY04</accession>
<feature type="transmembrane region" description="Helical" evidence="8">
    <location>
        <begin position="792"/>
        <end position="812"/>
    </location>
</feature>
<proteinExistence type="predicted"/>
<dbReference type="SUPFAM" id="SSF56784">
    <property type="entry name" value="HAD-like"/>
    <property type="match status" value="1"/>
</dbReference>
<evidence type="ECO:0000313" key="11">
    <source>
        <dbReference type="Proteomes" id="UP000176450"/>
    </source>
</evidence>
<evidence type="ECO:0000313" key="10">
    <source>
        <dbReference type="EMBL" id="OGG29575.1"/>
    </source>
</evidence>
<dbReference type="InterPro" id="IPR006068">
    <property type="entry name" value="ATPase_P-typ_cation-transptr_C"/>
</dbReference>
<feature type="transmembrane region" description="Helical" evidence="8">
    <location>
        <begin position="64"/>
        <end position="80"/>
    </location>
</feature>
<keyword evidence="3" id="KW-0547">Nucleotide-binding</keyword>
<dbReference type="PANTHER" id="PTHR42861">
    <property type="entry name" value="CALCIUM-TRANSPORTING ATPASE"/>
    <property type="match status" value="1"/>
</dbReference>
<evidence type="ECO:0000256" key="7">
    <source>
        <dbReference type="ARBA" id="ARBA00023136"/>
    </source>
</evidence>
<dbReference type="NCBIfam" id="TIGR01494">
    <property type="entry name" value="ATPase_P-type"/>
    <property type="match status" value="2"/>
</dbReference>
<dbReference type="SUPFAM" id="SSF81660">
    <property type="entry name" value="Metal cation-transporting ATPase, ATP-binding domain N"/>
    <property type="match status" value="1"/>
</dbReference>
<evidence type="ECO:0000256" key="2">
    <source>
        <dbReference type="ARBA" id="ARBA00022692"/>
    </source>
</evidence>
<dbReference type="SUPFAM" id="SSF81653">
    <property type="entry name" value="Calcium ATPase, transduction domain A"/>
    <property type="match status" value="1"/>
</dbReference>
<dbReference type="Pfam" id="PF13246">
    <property type="entry name" value="Cation_ATPase"/>
    <property type="match status" value="1"/>
</dbReference>